<evidence type="ECO:0000313" key="8">
    <source>
        <dbReference type="Proteomes" id="UP000694888"/>
    </source>
</evidence>
<dbReference type="Pfam" id="PF13640">
    <property type="entry name" value="2OG-FeII_Oxy_3"/>
    <property type="match status" value="1"/>
</dbReference>
<dbReference type="InterPro" id="IPR005123">
    <property type="entry name" value="Oxoglu/Fe-dep_dioxygenase_dom"/>
</dbReference>
<evidence type="ECO:0000256" key="4">
    <source>
        <dbReference type="ARBA" id="ARBA00022964"/>
    </source>
</evidence>
<dbReference type="InterPro" id="IPR044862">
    <property type="entry name" value="Pro_4_hyd_alph_FE2OG_OXY"/>
</dbReference>
<evidence type="ECO:0000256" key="5">
    <source>
        <dbReference type="ARBA" id="ARBA00023002"/>
    </source>
</evidence>
<dbReference type="PANTHER" id="PTHR10869:SF244">
    <property type="entry name" value="PROLYL 4-HYDROXYLASE SUBUNIT ALPHA-2"/>
    <property type="match status" value="1"/>
</dbReference>
<dbReference type="Proteomes" id="UP000694888">
    <property type="component" value="Unplaced"/>
</dbReference>
<dbReference type="Gene3D" id="2.60.120.620">
    <property type="entry name" value="q2cbj1_9rhob like domain"/>
    <property type="match status" value="1"/>
</dbReference>
<evidence type="ECO:0000256" key="1">
    <source>
        <dbReference type="ARBA" id="ARBA00001961"/>
    </source>
</evidence>
<feature type="domain" description="Fe2OG dioxygenase" evidence="7">
    <location>
        <begin position="179"/>
        <end position="287"/>
    </location>
</feature>
<dbReference type="InterPro" id="IPR006620">
    <property type="entry name" value="Pro_4_hyd_alph"/>
</dbReference>
<dbReference type="InterPro" id="IPR045054">
    <property type="entry name" value="P4HA-like"/>
</dbReference>
<proteinExistence type="predicted"/>
<organism evidence="8 9">
    <name type="scientific">Aplysia californica</name>
    <name type="common">California sea hare</name>
    <dbReference type="NCBI Taxonomy" id="6500"/>
    <lineage>
        <taxon>Eukaryota</taxon>
        <taxon>Metazoa</taxon>
        <taxon>Spiralia</taxon>
        <taxon>Lophotrochozoa</taxon>
        <taxon>Mollusca</taxon>
        <taxon>Gastropoda</taxon>
        <taxon>Heterobranchia</taxon>
        <taxon>Euthyneura</taxon>
        <taxon>Tectipleura</taxon>
        <taxon>Aplysiida</taxon>
        <taxon>Aplysioidea</taxon>
        <taxon>Aplysiidae</taxon>
        <taxon>Aplysia</taxon>
    </lineage>
</organism>
<dbReference type="PANTHER" id="PTHR10869">
    <property type="entry name" value="PROLYL 4-HYDROXYLASE ALPHA SUBUNIT"/>
    <property type="match status" value="1"/>
</dbReference>
<dbReference type="SMART" id="SM00702">
    <property type="entry name" value="P4Hc"/>
    <property type="match status" value="1"/>
</dbReference>
<dbReference type="PROSITE" id="PS51471">
    <property type="entry name" value="FE2OG_OXY"/>
    <property type="match status" value="1"/>
</dbReference>
<evidence type="ECO:0000259" key="7">
    <source>
        <dbReference type="PROSITE" id="PS51471"/>
    </source>
</evidence>
<sequence>MGRVSLFGGDVARAEQMYHESRDLDPRAGDVLQLKKELSTKPRVDAGRPADYFHNFSRLCSLENKHHSPVFNHPRIVCRYRPGLLPYYRVKEEILSESPFASVVYDVITDEENYFLRTHVKNKLIRGRVGGADAWVSEVRTSDIAWIWDSDSPIAQSLSLRVQAITGLDVKQRVPGGPSSSEAFQVVNYGLGGHYEVHMDPFDKPSDRPELQGSGERIATFLIYLSDVQRGGSTVFTRAGVSVAPVKNMALLWYNFTPALKRDDLTEHAGCPVLIGQKWIANKWIWTYGNTFRRRCGLTPDATHLDIEPDMYRRYGVN</sequence>
<accession>A0ABM1ABC7</accession>
<comment type="cofactor">
    <cofactor evidence="1">
        <name>L-ascorbate</name>
        <dbReference type="ChEBI" id="CHEBI:38290"/>
    </cofactor>
</comment>
<dbReference type="GeneID" id="101848472"/>
<evidence type="ECO:0000256" key="3">
    <source>
        <dbReference type="ARBA" id="ARBA00022896"/>
    </source>
</evidence>
<reference evidence="9" key="1">
    <citation type="submission" date="2025-08" db="UniProtKB">
        <authorList>
            <consortium name="RefSeq"/>
        </authorList>
    </citation>
    <scope>IDENTIFICATION</scope>
</reference>
<gene>
    <name evidence="9" type="primary">LOC101848472</name>
</gene>
<evidence type="ECO:0000256" key="6">
    <source>
        <dbReference type="ARBA" id="ARBA00023004"/>
    </source>
</evidence>
<protein>
    <submittedName>
        <fullName evidence="9">Prolyl 4-hydroxylase subunit alpha-3</fullName>
    </submittedName>
</protein>
<keyword evidence="6" id="KW-0408">Iron</keyword>
<keyword evidence="5" id="KW-0560">Oxidoreductase</keyword>
<dbReference type="RefSeq" id="XP_012944443.1">
    <property type="nucleotide sequence ID" value="XM_013088989.2"/>
</dbReference>
<keyword evidence="8" id="KW-1185">Reference proteome</keyword>
<name>A0ABM1ABC7_APLCA</name>
<keyword evidence="4" id="KW-0223">Dioxygenase</keyword>
<evidence type="ECO:0000256" key="2">
    <source>
        <dbReference type="ARBA" id="ARBA00022723"/>
    </source>
</evidence>
<keyword evidence="2" id="KW-0479">Metal-binding</keyword>
<evidence type="ECO:0000313" key="9">
    <source>
        <dbReference type="RefSeq" id="XP_012944443.1"/>
    </source>
</evidence>
<keyword evidence="3" id="KW-0847">Vitamin C</keyword>